<protein>
    <submittedName>
        <fullName evidence="1">Uncharacterized protein</fullName>
    </submittedName>
</protein>
<proteinExistence type="predicted"/>
<dbReference type="EMBL" id="LAZR01018837">
    <property type="protein sequence ID" value="KKL94785.1"/>
    <property type="molecule type" value="Genomic_DNA"/>
</dbReference>
<name>A0A0F9ILZ3_9ZZZZ</name>
<organism evidence="1">
    <name type="scientific">marine sediment metagenome</name>
    <dbReference type="NCBI Taxonomy" id="412755"/>
    <lineage>
        <taxon>unclassified sequences</taxon>
        <taxon>metagenomes</taxon>
        <taxon>ecological metagenomes</taxon>
    </lineage>
</organism>
<gene>
    <name evidence="1" type="ORF">LCGC14_1861210</name>
</gene>
<accession>A0A0F9ILZ3</accession>
<sequence length="274" mass="30500">MPGVFDPLTESLGVPAELISVRESGYYVVQGYSRAGHGVDEELKRVGAKLFGWTDTAMLAYIDRPRETLQGLGPFRWVGTYQPGYKLRKEQWRLIEDEQAFVRVRAHPWEGVRGNGVEQALKGLKAKPGLGGRSWIRCSQLPALARVDDVASIEGRITSVGPAVALEQYLVALQKADMTDAWDFGSIAARKEYGNLKWFRSVRKDVIANSLDMAGPRQLVGEKTEKGVRAVVWYASMLKVYPPPPPIGWSMVKEDGRWKVDTFVCPKPTPPGNK</sequence>
<dbReference type="AlphaFoldDB" id="A0A0F9ILZ3"/>
<evidence type="ECO:0000313" key="1">
    <source>
        <dbReference type="EMBL" id="KKL94785.1"/>
    </source>
</evidence>
<comment type="caution">
    <text evidence="1">The sequence shown here is derived from an EMBL/GenBank/DDBJ whole genome shotgun (WGS) entry which is preliminary data.</text>
</comment>
<reference evidence="1" key="1">
    <citation type="journal article" date="2015" name="Nature">
        <title>Complex archaea that bridge the gap between prokaryotes and eukaryotes.</title>
        <authorList>
            <person name="Spang A."/>
            <person name="Saw J.H."/>
            <person name="Jorgensen S.L."/>
            <person name="Zaremba-Niedzwiedzka K."/>
            <person name="Martijn J."/>
            <person name="Lind A.E."/>
            <person name="van Eijk R."/>
            <person name="Schleper C."/>
            <person name="Guy L."/>
            <person name="Ettema T.J."/>
        </authorList>
    </citation>
    <scope>NUCLEOTIDE SEQUENCE</scope>
</reference>